<dbReference type="GO" id="GO:0008380">
    <property type="term" value="P:RNA splicing"/>
    <property type="evidence" value="ECO:0007669"/>
    <property type="project" value="UniProtKB-KW"/>
</dbReference>
<dbReference type="GO" id="GO:0030165">
    <property type="term" value="F:PDZ domain binding"/>
    <property type="evidence" value="ECO:0007669"/>
    <property type="project" value="TreeGrafter"/>
</dbReference>
<name>A0A0N4UWH0_ENTVE</name>
<reference evidence="11" key="1">
    <citation type="submission" date="2017-02" db="UniProtKB">
        <authorList>
            <consortium name="WormBaseParasite"/>
        </authorList>
    </citation>
    <scope>IDENTIFICATION</scope>
</reference>
<dbReference type="PANTHER" id="PTHR11805">
    <property type="entry name" value="CYSTEINE-RICH PDZ-BINDING PROTEIN"/>
    <property type="match status" value="1"/>
</dbReference>
<comment type="similarity">
    <text evidence="2">Belongs to the CRIPT family.</text>
</comment>
<dbReference type="GO" id="GO:0008017">
    <property type="term" value="F:microtubule binding"/>
    <property type="evidence" value="ECO:0007669"/>
    <property type="project" value="TreeGrafter"/>
</dbReference>
<organism evidence="11">
    <name type="scientific">Enterobius vermicularis</name>
    <name type="common">Human pinworm</name>
    <dbReference type="NCBI Taxonomy" id="51028"/>
    <lineage>
        <taxon>Eukaryota</taxon>
        <taxon>Metazoa</taxon>
        <taxon>Ecdysozoa</taxon>
        <taxon>Nematoda</taxon>
        <taxon>Chromadorea</taxon>
        <taxon>Rhabditida</taxon>
        <taxon>Spirurina</taxon>
        <taxon>Oxyuridomorpha</taxon>
        <taxon>Oxyuroidea</taxon>
        <taxon>Oxyuridae</taxon>
        <taxon>Enterobius</taxon>
    </lineage>
</organism>
<evidence type="ECO:0000256" key="5">
    <source>
        <dbReference type="ARBA" id="ARBA00022664"/>
    </source>
</evidence>
<keyword evidence="10" id="KW-1185">Reference proteome</keyword>
<dbReference type="PANTHER" id="PTHR11805:SF1">
    <property type="entry name" value="CYSTEINE-RICH PDZ-BINDING PROTEIN"/>
    <property type="match status" value="1"/>
</dbReference>
<dbReference type="GO" id="GO:0031122">
    <property type="term" value="P:cytoplasmic microtubule organization"/>
    <property type="evidence" value="ECO:0007669"/>
    <property type="project" value="TreeGrafter"/>
</dbReference>
<dbReference type="STRING" id="51028.A0A0N4UWH0"/>
<dbReference type="GO" id="GO:0005737">
    <property type="term" value="C:cytoplasm"/>
    <property type="evidence" value="ECO:0007669"/>
    <property type="project" value="UniProtKB-SubCell"/>
</dbReference>
<keyword evidence="4" id="KW-0963">Cytoplasm</keyword>
<protein>
    <recommendedName>
        <fullName evidence="3">Cysteine-rich PDZ-binding protein</fullName>
    </recommendedName>
    <alternativeName>
        <fullName evidence="8">Cysteine-rich interactor of PDZ three</fullName>
    </alternativeName>
</protein>
<dbReference type="WBParaSite" id="EVEC_0000183401-mRNA-1">
    <property type="protein sequence ID" value="EVEC_0000183401-mRNA-1"/>
    <property type="gene ID" value="EVEC_0000183401"/>
</dbReference>
<evidence type="ECO:0000256" key="2">
    <source>
        <dbReference type="ARBA" id="ARBA00009021"/>
    </source>
</evidence>
<evidence type="ECO:0000313" key="11">
    <source>
        <dbReference type="WBParaSite" id="EVEC_0000183401-mRNA-1"/>
    </source>
</evidence>
<dbReference type="GO" id="GO:0005681">
    <property type="term" value="C:spliceosomal complex"/>
    <property type="evidence" value="ECO:0007669"/>
    <property type="project" value="UniProtKB-KW"/>
</dbReference>
<evidence type="ECO:0000256" key="8">
    <source>
        <dbReference type="ARBA" id="ARBA00032518"/>
    </source>
</evidence>
<evidence type="ECO:0000313" key="10">
    <source>
        <dbReference type="Proteomes" id="UP000274131"/>
    </source>
</evidence>
<dbReference type="AlphaFoldDB" id="A0A0N4UWH0"/>
<dbReference type="Proteomes" id="UP000274131">
    <property type="component" value="Unassembled WGS sequence"/>
</dbReference>
<reference evidence="9 10" key="2">
    <citation type="submission" date="2018-10" db="EMBL/GenBank/DDBJ databases">
        <authorList>
            <consortium name="Pathogen Informatics"/>
        </authorList>
    </citation>
    <scope>NUCLEOTIDE SEQUENCE [LARGE SCALE GENOMIC DNA]</scope>
</reference>
<evidence type="ECO:0000256" key="6">
    <source>
        <dbReference type="ARBA" id="ARBA00022728"/>
    </source>
</evidence>
<evidence type="ECO:0000256" key="7">
    <source>
        <dbReference type="ARBA" id="ARBA00023187"/>
    </source>
</evidence>
<dbReference type="OrthoDB" id="147332at2759"/>
<dbReference type="Pfam" id="PF10235">
    <property type="entry name" value="Cript"/>
    <property type="match status" value="1"/>
</dbReference>
<gene>
    <name evidence="9" type="ORF">EVEC_LOCUS1542</name>
</gene>
<keyword evidence="6" id="KW-0747">Spliceosome</keyword>
<evidence type="ECO:0000256" key="4">
    <source>
        <dbReference type="ARBA" id="ARBA00022490"/>
    </source>
</evidence>
<keyword evidence="5" id="KW-0507">mRNA processing</keyword>
<sequence length="254" mass="28681">MAKNLWNKYRVLLRLVSEHDVSSRTMFYRSNAEKFHLPNFTTDLPYSSSGTTEPEQPNDTTGYAGILFVPKHSTTNVREIISALEFCQCDGCRGSGFLLLGQAEALFKVAIFKVENRYLQNMGPDFVLVKLYKIGKHSFGCRGLPRSDRSIEWFVSLVSTAKLGKLATIDPYRTKARNEGAGPIKSGGDENKLLTTKKDRFQPYSQEFRKCRICKTVVHQVGSHYCQQCAYQKAICAMCGKKLANTKKYKMSSV</sequence>
<keyword evidence="7" id="KW-0508">mRNA splicing</keyword>
<dbReference type="GO" id="GO:0006397">
    <property type="term" value="P:mRNA processing"/>
    <property type="evidence" value="ECO:0007669"/>
    <property type="project" value="UniProtKB-KW"/>
</dbReference>
<dbReference type="InterPro" id="IPR019367">
    <property type="entry name" value="PDZ-binding_CRIPT"/>
</dbReference>
<proteinExistence type="inferred from homology"/>
<dbReference type="GO" id="GO:0030425">
    <property type="term" value="C:dendrite"/>
    <property type="evidence" value="ECO:0007669"/>
    <property type="project" value="TreeGrafter"/>
</dbReference>
<accession>A0A0N4UWH0</accession>
<evidence type="ECO:0000256" key="3">
    <source>
        <dbReference type="ARBA" id="ARBA00018615"/>
    </source>
</evidence>
<dbReference type="EMBL" id="UXUI01007225">
    <property type="protein sequence ID" value="VDD86399.1"/>
    <property type="molecule type" value="Genomic_DNA"/>
</dbReference>
<evidence type="ECO:0000313" key="9">
    <source>
        <dbReference type="EMBL" id="VDD86399.1"/>
    </source>
</evidence>
<evidence type="ECO:0000256" key="1">
    <source>
        <dbReference type="ARBA" id="ARBA00004496"/>
    </source>
</evidence>
<comment type="subcellular location">
    <subcellularLocation>
        <location evidence="1">Cytoplasm</location>
    </subcellularLocation>
</comment>